<evidence type="ECO:0000313" key="4">
    <source>
        <dbReference type="Proteomes" id="UP000179243"/>
    </source>
</evidence>
<dbReference type="Gene3D" id="1.25.40.10">
    <property type="entry name" value="Tetratricopeptide repeat domain"/>
    <property type="match status" value="2"/>
</dbReference>
<keyword evidence="2" id="KW-1133">Transmembrane helix</keyword>
<name>A0A1F7F7L9_UNCRA</name>
<dbReference type="SMART" id="SM00028">
    <property type="entry name" value="TPR"/>
    <property type="match status" value="8"/>
</dbReference>
<evidence type="ECO:0000313" key="3">
    <source>
        <dbReference type="EMBL" id="OGK02578.1"/>
    </source>
</evidence>
<dbReference type="Proteomes" id="UP000179243">
    <property type="component" value="Unassembled WGS sequence"/>
</dbReference>
<feature type="repeat" description="TPR" evidence="1">
    <location>
        <begin position="149"/>
        <end position="182"/>
    </location>
</feature>
<dbReference type="InterPro" id="IPR011990">
    <property type="entry name" value="TPR-like_helical_dom_sf"/>
</dbReference>
<protein>
    <submittedName>
        <fullName evidence="3">Uncharacterized protein</fullName>
    </submittedName>
</protein>
<dbReference type="SUPFAM" id="SSF48452">
    <property type="entry name" value="TPR-like"/>
    <property type="match status" value="1"/>
</dbReference>
<dbReference type="EMBL" id="MFYX01000105">
    <property type="protein sequence ID" value="OGK02578.1"/>
    <property type="molecule type" value="Genomic_DNA"/>
</dbReference>
<evidence type="ECO:0000256" key="1">
    <source>
        <dbReference type="PROSITE-ProRule" id="PRU00339"/>
    </source>
</evidence>
<feature type="repeat" description="TPR" evidence="1">
    <location>
        <begin position="252"/>
        <end position="285"/>
    </location>
</feature>
<dbReference type="PROSITE" id="PS50005">
    <property type="entry name" value="TPR"/>
    <property type="match status" value="3"/>
</dbReference>
<feature type="repeat" description="TPR" evidence="1">
    <location>
        <begin position="218"/>
        <end position="251"/>
    </location>
</feature>
<keyword evidence="1" id="KW-0802">TPR repeat</keyword>
<dbReference type="PANTHER" id="PTHR12558:SF13">
    <property type="entry name" value="CELL DIVISION CYCLE PROTEIN 27 HOMOLOG"/>
    <property type="match status" value="1"/>
</dbReference>
<dbReference type="InterPro" id="IPR019734">
    <property type="entry name" value="TPR_rpt"/>
</dbReference>
<dbReference type="PROSITE" id="PS50293">
    <property type="entry name" value="TPR_REGION"/>
    <property type="match status" value="1"/>
</dbReference>
<gene>
    <name evidence="3" type="ORF">A2519_12240</name>
</gene>
<proteinExistence type="predicted"/>
<dbReference type="Pfam" id="PF13181">
    <property type="entry name" value="TPR_8"/>
    <property type="match status" value="2"/>
</dbReference>
<keyword evidence="2" id="KW-0812">Transmembrane</keyword>
<feature type="transmembrane region" description="Helical" evidence="2">
    <location>
        <begin position="17"/>
        <end position="36"/>
    </location>
</feature>
<dbReference type="PANTHER" id="PTHR12558">
    <property type="entry name" value="CELL DIVISION CYCLE 16,23,27"/>
    <property type="match status" value="1"/>
</dbReference>
<comment type="caution">
    <text evidence="3">The sequence shown here is derived from an EMBL/GenBank/DDBJ whole genome shotgun (WGS) entry which is preliminary data.</text>
</comment>
<reference evidence="3 4" key="1">
    <citation type="journal article" date="2016" name="Nat. Commun.">
        <title>Thousands of microbial genomes shed light on interconnected biogeochemical processes in an aquifer system.</title>
        <authorList>
            <person name="Anantharaman K."/>
            <person name="Brown C.T."/>
            <person name="Hug L.A."/>
            <person name="Sharon I."/>
            <person name="Castelle C.J."/>
            <person name="Probst A.J."/>
            <person name="Thomas B.C."/>
            <person name="Singh A."/>
            <person name="Wilkins M.J."/>
            <person name="Karaoz U."/>
            <person name="Brodie E.L."/>
            <person name="Williams K.H."/>
            <person name="Hubbard S.S."/>
            <person name="Banfield J.F."/>
        </authorList>
    </citation>
    <scope>NUCLEOTIDE SEQUENCE [LARGE SCALE GENOMIC DNA]</scope>
</reference>
<keyword evidence="2" id="KW-0472">Membrane</keyword>
<dbReference type="Pfam" id="PF13432">
    <property type="entry name" value="TPR_16"/>
    <property type="match status" value="1"/>
</dbReference>
<dbReference type="AlphaFoldDB" id="A0A1F7F7L9"/>
<accession>A0A1F7F7L9</accession>
<evidence type="ECO:0000256" key="2">
    <source>
        <dbReference type="SAM" id="Phobius"/>
    </source>
</evidence>
<organism evidence="3 4">
    <name type="scientific">Candidatus Raymondbacteria bacterium RIFOXYD12_FULL_49_13</name>
    <dbReference type="NCBI Taxonomy" id="1817890"/>
    <lineage>
        <taxon>Bacteria</taxon>
        <taxon>Raymondiibacteriota</taxon>
    </lineage>
</organism>
<sequence>MDEKIVSAIKNVPGARIIALVLFLSLLGSGIGLYLYNKHAREKEKMNYIEYMNRQSREPAAPAAVEERMNEAVFNLDTHRRMALSFFDQKQYAQAIRHFELVVDPKDVIFVEENKDLCFMLADCYIETRQTDKAIAYLNQLEEVLKESPDVLSRLGKAWYYAGDKPKAAEIFRKGLKINPHHVACLVLLARVYSDIDHTRPDIPQLFHKAIAADSGSIPAYYYFGVYQSNRGDYAHAIENFSRALKINPFHSPSIAHMGIVYYYLHEYAKAKERYELALSINPSDYNTMYNLGELYFSAMNDPANAYICFNRTQELSPNHFLAVKKMGVIALNNRNYKEACRLLDRAANIRDRERVFQPDSLSFDTELVDVLILNATALEALGRIDDAKEKLRAAIKEDPLNQIARHKLQLLSRNG</sequence>
<dbReference type="Pfam" id="PF14559">
    <property type="entry name" value="TPR_19"/>
    <property type="match status" value="1"/>
</dbReference>